<keyword evidence="3" id="KW-1185">Reference proteome</keyword>
<accession>A0A841L7J0</accession>
<name>A0A841L7J0_9FIRM</name>
<dbReference type="RefSeq" id="WP_184314052.1">
    <property type="nucleotide sequence ID" value="NZ_JACHEN010000065.1"/>
</dbReference>
<reference evidence="2 3" key="1">
    <citation type="submission" date="2020-08" db="EMBL/GenBank/DDBJ databases">
        <title>Genomic Encyclopedia of Type Strains, Phase IV (KMG-IV): sequencing the most valuable type-strain genomes for metagenomic binning, comparative biology and taxonomic classification.</title>
        <authorList>
            <person name="Goeker M."/>
        </authorList>
    </citation>
    <scope>NUCLEOTIDE SEQUENCE [LARGE SCALE GENOMIC DNA]</scope>
    <source>
        <strain evidence="2 3">DSM 103526</strain>
    </source>
</reference>
<dbReference type="Proteomes" id="UP000579281">
    <property type="component" value="Unassembled WGS sequence"/>
</dbReference>
<evidence type="ECO:0000313" key="2">
    <source>
        <dbReference type="EMBL" id="MBB6219032.1"/>
    </source>
</evidence>
<dbReference type="EMBL" id="JACHEN010000065">
    <property type="protein sequence ID" value="MBB6219032.1"/>
    <property type="molecule type" value="Genomic_DNA"/>
</dbReference>
<evidence type="ECO:0000313" key="3">
    <source>
        <dbReference type="Proteomes" id="UP000579281"/>
    </source>
</evidence>
<gene>
    <name evidence="2" type="ORF">HNQ80_005210</name>
</gene>
<proteinExistence type="predicted"/>
<protein>
    <submittedName>
        <fullName evidence="2">Uncharacterized protein YtpQ (UPF0354 family)</fullName>
    </submittedName>
</protein>
<organism evidence="2 3">
    <name type="scientific">Anaerosolibacter carboniphilus</name>
    <dbReference type="NCBI Taxonomy" id="1417629"/>
    <lineage>
        <taxon>Bacteria</taxon>
        <taxon>Bacillati</taxon>
        <taxon>Bacillota</taxon>
        <taxon>Clostridia</taxon>
        <taxon>Peptostreptococcales</taxon>
        <taxon>Thermotaleaceae</taxon>
        <taxon>Anaerosolibacter</taxon>
    </lineage>
</organism>
<feature type="coiled-coil region" evidence="1">
    <location>
        <begin position="56"/>
        <end position="83"/>
    </location>
</feature>
<dbReference type="AlphaFoldDB" id="A0A841L7J0"/>
<comment type="caution">
    <text evidence="2">The sequence shown here is derived from an EMBL/GenBank/DDBJ whole genome shotgun (WGS) entry which is preliminary data.</text>
</comment>
<keyword evidence="1" id="KW-0175">Coiled coil</keyword>
<sequence length="83" mass="9662">MDKDKMNEDSKRIWKGATDVFIDLERLRMVILNIKISVAKVNTEEHRALSTIADYLAESIDRIEEKTKEIRELSKSIGKEINK</sequence>
<evidence type="ECO:0000256" key="1">
    <source>
        <dbReference type="SAM" id="Coils"/>
    </source>
</evidence>